<reference evidence="1" key="1">
    <citation type="submission" date="2023-07" db="EMBL/GenBank/DDBJ databases">
        <authorList>
            <consortium name="AG Swart"/>
            <person name="Singh M."/>
            <person name="Singh A."/>
            <person name="Seah K."/>
            <person name="Emmerich C."/>
        </authorList>
    </citation>
    <scope>NUCLEOTIDE SEQUENCE</scope>
    <source>
        <strain evidence="1">DP1</strain>
    </source>
</reference>
<organism evidence="1 2">
    <name type="scientific">Euplotes crassus</name>
    <dbReference type="NCBI Taxonomy" id="5936"/>
    <lineage>
        <taxon>Eukaryota</taxon>
        <taxon>Sar</taxon>
        <taxon>Alveolata</taxon>
        <taxon>Ciliophora</taxon>
        <taxon>Intramacronucleata</taxon>
        <taxon>Spirotrichea</taxon>
        <taxon>Hypotrichia</taxon>
        <taxon>Euplotida</taxon>
        <taxon>Euplotidae</taxon>
        <taxon>Moneuplotes</taxon>
    </lineage>
</organism>
<dbReference type="AlphaFoldDB" id="A0AAD2D7T2"/>
<name>A0AAD2D7T2_EUPCR</name>
<sequence length="67" mass="8010">MQPILQHLFPHICASTRCFDVAEMVNVCKYSHLLELHRKLRYNKLARSLGQIYFQNPEYYLCLLKLP</sequence>
<evidence type="ECO:0000313" key="2">
    <source>
        <dbReference type="Proteomes" id="UP001295684"/>
    </source>
</evidence>
<dbReference type="Proteomes" id="UP001295684">
    <property type="component" value="Unassembled WGS sequence"/>
</dbReference>
<comment type="caution">
    <text evidence="1">The sequence shown here is derived from an EMBL/GenBank/DDBJ whole genome shotgun (WGS) entry which is preliminary data.</text>
</comment>
<protein>
    <submittedName>
        <fullName evidence="1">Uncharacterized protein</fullName>
    </submittedName>
</protein>
<gene>
    <name evidence="1" type="ORF">ECRASSUSDP1_LOCUS24261</name>
</gene>
<evidence type="ECO:0000313" key="1">
    <source>
        <dbReference type="EMBL" id="CAI2382775.1"/>
    </source>
</evidence>
<proteinExistence type="predicted"/>
<accession>A0AAD2D7T2</accession>
<dbReference type="EMBL" id="CAMPGE010024969">
    <property type="protein sequence ID" value="CAI2382775.1"/>
    <property type="molecule type" value="Genomic_DNA"/>
</dbReference>
<keyword evidence="2" id="KW-1185">Reference proteome</keyword>